<dbReference type="InterPro" id="IPR001314">
    <property type="entry name" value="Peptidase_S1A"/>
</dbReference>
<proteinExistence type="inferred from homology"/>
<dbReference type="PRINTS" id="PR00722">
    <property type="entry name" value="CHYMOTRYPSIN"/>
</dbReference>
<keyword evidence="1" id="KW-1015">Disulfide bond</keyword>
<keyword evidence="5" id="KW-1185">Reference proteome</keyword>
<comment type="caution">
    <text evidence="4">The sequence shown here is derived from an EMBL/GenBank/DDBJ whole genome shotgun (WGS) entry which is preliminary data.</text>
</comment>
<dbReference type="InterPro" id="IPR051487">
    <property type="entry name" value="Ser/Thr_Proteases_Immune/Dev"/>
</dbReference>
<evidence type="ECO:0000256" key="2">
    <source>
        <dbReference type="ARBA" id="ARBA00024195"/>
    </source>
</evidence>
<evidence type="ECO:0000256" key="1">
    <source>
        <dbReference type="ARBA" id="ARBA00023157"/>
    </source>
</evidence>
<dbReference type="PANTHER" id="PTHR24256">
    <property type="entry name" value="TRYPTASE-RELATED"/>
    <property type="match status" value="1"/>
</dbReference>
<evidence type="ECO:0000313" key="5">
    <source>
        <dbReference type="Proteomes" id="UP001642540"/>
    </source>
</evidence>
<comment type="similarity">
    <text evidence="2">Belongs to the peptidase S1 family. CLIP subfamily.</text>
</comment>
<dbReference type="PROSITE" id="PS50240">
    <property type="entry name" value="TRYPSIN_DOM"/>
    <property type="match status" value="1"/>
</dbReference>
<dbReference type="SUPFAM" id="SSF50494">
    <property type="entry name" value="Trypsin-like serine proteases"/>
    <property type="match status" value="1"/>
</dbReference>
<gene>
    <name evidence="4" type="ORF">ODALV1_LOCUS2310</name>
</gene>
<sequence>MHGGNIDRFFSVCGHKFGPSGRIINGQDVVPFEFPWAAAIVGTGSSENLCGGRYILTAAHCLIHRPNDPSAFQVLLHAHVLDLSIDIAHLHETNESYFKEVRGYLLPNTTDESENRIRLNVTKILIYPNFFRDGETPSNDIALLRLSRSLKLYNNENQRVGTICLPRVGELKDYTERMMTAIGT</sequence>
<dbReference type="InterPro" id="IPR009003">
    <property type="entry name" value="Peptidase_S1_PA"/>
</dbReference>
<name>A0ABP1PRF9_9HEXA</name>
<feature type="domain" description="Peptidase S1" evidence="3">
    <location>
        <begin position="23"/>
        <end position="184"/>
    </location>
</feature>
<dbReference type="InterPro" id="IPR018114">
    <property type="entry name" value="TRYPSIN_HIS"/>
</dbReference>
<dbReference type="InterPro" id="IPR001254">
    <property type="entry name" value="Trypsin_dom"/>
</dbReference>
<dbReference type="PROSITE" id="PS00134">
    <property type="entry name" value="TRYPSIN_HIS"/>
    <property type="match status" value="1"/>
</dbReference>
<accession>A0ABP1PRF9</accession>
<dbReference type="Pfam" id="PF00089">
    <property type="entry name" value="Trypsin"/>
    <property type="match status" value="1"/>
</dbReference>
<evidence type="ECO:0000259" key="3">
    <source>
        <dbReference type="PROSITE" id="PS50240"/>
    </source>
</evidence>
<evidence type="ECO:0000313" key="4">
    <source>
        <dbReference type="EMBL" id="CAL8072760.1"/>
    </source>
</evidence>
<protein>
    <recommendedName>
        <fullName evidence="3">Peptidase S1 domain-containing protein</fullName>
    </recommendedName>
</protein>
<reference evidence="4 5" key="1">
    <citation type="submission" date="2024-08" db="EMBL/GenBank/DDBJ databases">
        <authorList>
            <person name="Cucini C."/>
            <person name="Frati F."/>
        </authorList>
    </citation>
    <scope>NUCLEOTIDE SEQUENCE [LARGE SCALE GENOMIC DNA]</scope>
</reference>
<dbReference type="Proteomes" id="UP001642540">
    <property type="component" value="Unassembled WGS sequence"/>
</dbReference>
<dbReference type="Gene3D" id="2.40.10.10">
    <property type="entry name" value="Trypsin-like serine proteases"/>
    <property type="match status" value="1"/>
</dbReference>
<dbReference type="InterPro" id="IPR043504">
    <property type="entry name" value="Peptidase_S1_PA_chymotrypsin"/>
</dbReference>
<organism evidence="4 5">
    <name type="scientific">Orchesella dallaii</name>
    <dbReference type="NCBI Taxonomy" id="48710"/>
    <lineage>
        <taxon>Eukaryota</taxon>
        <taxon>Metazoa</taxon>
        <taxon>Ecdysozoa</taxon>
        <taxon>Arthropoda</taxon>
        <taxon>Hexapoda</taxon>
        <taxon>Collembola</taxon>
        <taxon>Entomobryomorpha</taxon>
        <taxon>Entomobryoidea</taxon>
        <taxon>Orchesellidae</taxon>
        <taxon>Orchesellinae</taxon>
        <taxon>Orchesella</taxon>
    </lineage>
</organism>
<dbReference type="EMBL" id="CAXLJM020000007">
    <property type="protein sequence ID" value="CAL8072760.1"/>
    <property type="molecule type" value="Genomic_DNA"/>
</dbReference>